<keyword evidence="3" id="KW-1185">Reference proteome</keyword>
<comment type="caution">
    <text evidence="2">The sequence shown here is derived from an EMBL/GenBank/DDBJ whole genome shotgun (WGS) entry which is preliminary data.</text>
</comment>
<gene>
    <name evidence="2" type="ORF">EVOR1521_LOCUS17243</name>
</gene>
<reference evidence="2" key="1">
    <citation type="submission" date="2023-08" db="EMBL/GenBank/DDBJ databases">
        <authorList>
            <person name="Chen Y."/>
            <person name="Shah S."/>
            <person name="Dougan E. K."/>
            <person name="Thang M."/>
            <person name="Chan C."/>
        </authorList>
    </citation>
    <scope>NUCLEOTIDE SEQUENCE</scope>
</reference>
<name>A0AA36IQC6_9DINO</name>
<organism evidence="2 3">
    <name type="scientific">Effrenium voratum</name>
    <dbReference type="NCBI Taxonomy" id="2562239"/>
    <lineage>
        <taxon>Eukaryota</taxon>
        <taxon>Sar</taxon>
        <taxon>Alveolata</taxon>
        <taxon>Dinophyceae</taxon>
        <taxon>Suessiales</taxon>
        <taxon>Symbiodiniaceae</taxon>
        <taxon>Effrenium</taxon>
    </lineage>
</organism>
<dbReference type="Proteomes" id="UP001178507">
    <property type="component" value="Unassembled WGS sequence"/>
</dbReference>
<evidence type="ECO:0000256" key="1">
    <source>
        <dbReference type="SAM" id="MobiDB-lite"/>
    </source>
</evidence>
<dbReference type="Gene3D" id="2.40.70.10">
    <property type="entry name" value="Acid Proteases"/>
    <property type="match status" value="1"/>
</dbReference>
<dbReference type="InterPro" id="IPR021109">
    <property type="entry name" value="Peptidase_aspartic_dom_sf"/>
</dbReference>
<proteinExistence type="predicted"/>
<evidence type="ECO:0000313" key="3">
    <source>
        <dbReference type="Proteomes" id="UP001178507"/>
    </source>
</evidence>
<dbReference type="EMBL" id="CAUJNA010002247">
    <property type="protein sequence ID" value="CAJ1392046.1"/>
    <property type="molecule type" value="Genomic_DNA"/>
</dbReference>
<sequence>MEWTPAWRLRRLYVCFFSLLGPFLSFAKAFQSPHERHVLSRRQLAKCGTLASVVSTPAMGSDRLILSRASPSAGWRTAGAPSCWWPPASARAWPRSAARCPEPRRSKGRSPPKTEEYCDRYGCSRTHVGRPSGLDDNVVSFAGAYARAIWRKGNVQLGGQSFGDVTFGVLGETQSFGGNAGGPNFGLIKTAATQDAEIRPTFLGQTPFSSLAFDFRDLARPVLELAEADRSIASSHVGLIDLRSFGAGVEYYAVELRALLVDGVDILPDAKGVVGILDTGTTGLALPRDLFVAFDAVKRATAQQVGIRAAGNVEARIGSDVTLHLRRGRVEGLGGVSVDVVTPLEEDAGSVFLRAEMADARRGQPTERPLVVFLGLAFLLGLRVEIDTVKKHAAFLT</sequence>
<accession>A0AA36IQC6</accession>
<protein>
    <recommendedName>
        <fullName evidence="4">Aspartyl protease</fullName>
    </recommendedName>
</protein>
<dbReference type="SUPFAM" id="SSF50630">
    <property type="entry name" value="Acid proteases"/>
    <property type="match status" value="1"/>
</dbReference>
<evidence type="ECO:0000313" key="2">
    <source>
        <dbReference type="EMBL" id="CAJ1392046.1"/>
    </source>
</evidence>
<dbReference type="AlphaFoldDB" id="A0AA36IQC6"/>
<evidence type="ECO:0008006" key="4">
    <source>
        <dbReference type="Google" id="ProtNLM"/>
    </source>
</evidence>
<feature type="region of interest" description="Disordered" evidence="1">
    <location>
        <begin position="96"/>
        <end position="116"/>
    </location>
</feature>